<protein>
    <recommendedName>
        <fullName evidence="4">Penicillin-binding protein 1A</fullName>
        <ecNumber evidence="14">2.4.99.28</ecNumber>
        <ecNumber evidence="3">3.4.16.4</ecNumber>
    </recommendedName>
</protein>
<evidence type="ECO:0000256" key="12">
    <source>
        <dbReference type="ARBA" id="ARBA00023268"/>
    </source>
</evidence>
<dbReference type="InterPro" id="IPR023346">
    <property type="entry name" value="Lysozyme-like_dom_sf"/>
</dbReference>
<dbReference type="Proteomes" id="UP000644115">
    <property type="component" value="Unassembled WGS sequence"/>
</dbReference>
<gene>
    <name evidence="20" type="ORF">H8876_03635</name>
</gene>
<evidence type="ECO:0000313" key="21">
    <source>
        <dbReference type="Proteomes" id="UP000644115"/>
    </source>
</evidence>
<dbReference type="EMBL" id="JACRWC010000049">
    <property type="protein sequence ID" value="MBC5999090.1"/>
    <property type="molecule type" value="Genomic_DNA"/>
</dbReference>
<keyword evidence="5" id="KW-0121">Carboxypeptidase</keyword>
<evidence type="ECO:0000256" key="4">
    <source>
        <dbReference type="ARBA" id="ARBA00018638"/>
    </source>
</evidence>
<dbReference type="Gene3D" id="1.10.3810.10">
    <property type="entry name" value="Biosynthetic peptidoglycan transglycosylase-like"/>
    <property type="match status" value="1"/>
</dbReference>
<evidence type="ECO:0000256" key="15">
    <source>
        <dbReference type="ARBA" id="ARBA00049902"/>
    </source>
</evidence>
<feature type="domain" description="Glycosyl transferase family 51" evidence="19">
    <location>
        <begin position="233"/>
        <end position="395"/>
    </location>
</feature>
<dbReference type="GO" id="GO:0009002">
    <property type="term" value="F:serine-type D-Ala-D-Ala carboxypeptidase activity"/>
    <property type="evidence" value="ECO:0007669"/>
    <property type="project" value="UniProtKB-EC"/>
</dbReference>
<feature type="region of interest" description="Disordered" evidence="16">
    <location>
        <begin position="1"/>
        <end position="144"/>
    </location>
</feature>
<dbReference type="EC" id="3.4.16.4" evidence="3"/>
<keyword evidence="17" id="KW-0812">Transmembrane</keyword>
<feature type="compositionally biased region" description="Low complexity" evidence="16">
    <location>
        <begin position="1"/>
        <end position="12"/>
    </location>
</feature>
<dbReference type="Pfam" id="PF00905">
    <property type="entry name" value="Transpeptidase"/>
    <property type="match status" value="1"/>
</dbReference>
<feature type="compositionally biased region" description="Polar residues" evidence="16">
    <location>
        <begin position="80"/>
        <end position="90"/>
    </location>
</feature>
<evidence type="ECO:0000256" key="3">
    <source>
        <dbReference type="ARBA" id="ARBA00012448"/>
    </source>
</evidence>
<dbReference type="InterPro" id="IPR012338">
    <property type="entry name" value="Beta-lactam/transpept-like"/>
</dbReference>
<dbReference type="GO" id="GO:0005886">
    <property type="term" value="C:plasma membrane"/>
    <property type="evidence" value="ECO:0007669"/>
    <property type="project" value="UniProtKB-SubCell"/>
</dbReference>
<name>A0A923NF97_9FIRM</name>
<evidence type="ECO:0000256" key="10">
    <source>
        <dbReference type="ARBA" id="ARBA00022968"/>
    </source>
</evidence>
<feature type="transmembrane region" description="Helical" evidence="17">
    <location>
        <begin position="182"/>
        <end position="206"/>
    </location>
</feature>
<feature type="compositionally biased region" description="Polar residues" evidence="16">
    <location>
        <begin position="28"/>
        <end position="43"/>
    </location>
</feature>
<dbReference type="SUPFAM" id="SSF53955">
    <property type="entry name" value="Lysozyme-like"/>
    <property type="match status" value="1"/>
</dbReference>
<dbReference type="InterPro" id="IPR036950">
    <property type="entry name" value="PBP_transglycosylase"/>
</dbReference>
<feature type="compositionally biased region" description="Low complexity" evidence="16">
    <location>
        <begin position="44"/>
        <end position="76"/>
    </location>
</feature>
<keyword evidence="21" id="KW-1185">Reference proteome</keyword>
<dbReference type="InterPro" id="IPR050396">
    <property type="entry name" value="Glycosyltr_51/Transpeptidase"/>
</dbReference>
<dbReference type="SUPFAM" id="SSF56601">
    <property type="entry name" value="beta-lactamase/transpeptidase-like"/>
    <property type="match status" value="1"/>
</dbReference>
<dbReference type="GO" id="GO:0008955">
    <property type="term" value="F:peptidoglycan glycosyltransferase activity"/>
    <property type="evidence" value="ECO:0007669"/>
    <property type="project" value="UniProtKB-EC"/>
</dbReference>
<evidence type="ECO:0000259" key="18">
    <source>
        <dbReference type="Pfam" id="PF00905"/>
    </source>
</evidence>
<dbReference type="GO" id="GO:0046677">
    <property type="term" value="P:response to antibiotic"/>
    <property type="evidence" value="ECO:0007669"/>
    <property type="project" value="UniProtKB-KW"/>
</dbReference>
<keyword evidence="11" id="KW-0046">Antibiotic resistance</keyword>
<dbReference type="InterPro" id="IPR001264">
    <property type="entry name" value="Glyco_trans_51"/>
</dbReference>
<dbReference type="Gene3D" id="3.40.710.10">
    <property type="entry name" value="DD-peptidase/beta-lactamase superfamily"/>
    <property type="match status" value="2"/>
</dbReference>
<accession>A0A923NF97</accession>
<comment type="caution">
    <text evidence="20">The sequence shown here is derived from an EMBL/GenBank/DDBJ whole genome shotgun (WGS) entry which is preliminary data.</text>
</comment>
<sequence length="1058" mass="116089">MADNYKNNNFNNNKDDIDEFFAKFDQPSALQQRRPSNPAGNRNSSSPAPRRSQPQRPQGQRVQGQRPQSQRPQGQRTTVHRNQGNGTASRNPGAARPAANQNSYNAQSSRASATNMRSGNARRSANPRQGASHNGRDKITNNPHVRNAQHKLEAIEKKAGFGKHGGGGPRKPMPPQSTWKKIVKLGLTAILTLIMGVGVYVGVILVTTSTSNVNTDDIYSMLSQRSTMYDSEGNEIENLYFSEGNRTILEYDEIPEDMVNAIVSIEDKKFWKHSGFNYIRLVGAVKDSIFGGGQISGTSTVTQQLARNVYLSDIKSQRSMSRKITEAYYTIILEKNLSKKQIMEAYLNTISLGFNSYGIEAASQAYFSKDAKDLDTLECASLAALPKSPTSYALVQAIYDGSNPSGLPVISSTDSVTYLYNGEISKDRRDAVLKNMAEEGYISDSARDDALNDDLQNHIKVGVSDSADESSYFTDYAIDQLTDDIVSEYGISRADARDMIYTNGLKIYTTMDSDIQNIVEDEFAKDSNYSGIRSVRKDKNNNILTKNGTLMLRPYSYYINDKGEFTLSSDEYKKNADGSLTIYAKKRLDIYDTEVNGQADVSIQFKGMYTQEGNVFYFIESGALSIPQGYTTRDSSGNAVISAKFFKDYPEFFVANGDNLVVSSNNYSIKQKVRQPQAATVVLENSTGEIKAMMGGRGAKGKQLYNRATSARQPGSSIKPIASYGPALQMSYEYAQDNKKMKLNNSDGSDWGDYITAGSVINDAPVKNNGKAWPKNWYSGYKGQMTLRHAVQQSVNTCSVKTFQQIGAEYSASMLKKEGVTTVDEEGDVNDLNAAALALGGMTNGISPMEMTAAYAIFPNGGVYKTPIAYTKVLNSSDEVLFEKTAEEERVYDEGVAWIMTDILHSVVTEGLGKNARISNQPSGGKTGTTTDKYDLWFVGFTPQYTAGVWMGNDINIKLNDGGSASATFWKNMMSRICADLPTASFREKPSNVKNVNGEYYVDGTYSKTSLTKTGDSADETTASSVVENTTEQITKATTKAPTTNPPTTQESHATTAP</sequence>
<evidence type="ECO:0000256" key="1">
    <source>
        <dbReference type="ARBA" id="ARBA00002624"/>
    </source>
</evidence>
<comment type="catalytic activity">
    <reaction evidence="15">
        <text>[GlcNAc-(1-&gt;4)-Mur2Ac(oyl-L-Ala-gamma-D-Glu-L-Lys-D-Ala-D-Ala)](n)-di-trans,octa-cis-undecaprenyl diphosphate + beta-D-GlcNAc-(1-&gt;4)-Mur2Ac(oyl-L-Ala-gamma-D-Glu-L-Lys-D-Ala-D-Ala)-di-trans,octa-cis-undecaprenyl diphosphate = [GlcNAc-(1-&gt;4)-Mur2Ac(oyl-L-Ala-gamma-D-Glu-L-Lys-D-Ala-D-Ala)](n+1)-di-trans,octa-cis-undecaprenyl diphosphate + di-trans,octa-cis-undecaprenyl diphosphate + H(+)</text>
        <dbReference type="Rhea" id="RHEA:23708"/>
        <dbReference type="Rhea" id="RHEA-COMP:9602"/>
        <dbReference type="Rhea" id="RHEA-COMP:9603"/>
        <dbReference type="ChEBI" id="CHEBI:15378"/>
        <dbReference type="ChEBI" id="CHEBI:58405"/>
        <dbReference type="ChEBI" id="CHEBI:60033"/>
        <dbReference type="ChEBI" id="CHEBI:78435"/>
        <dbReference type="EC" id="2.4.99.28"/>
    </reaction>
</comment>
<keyword evidence="9" id="KW-0378">Hydrolase</keyword>
<evidence type="ECO:0000256" key="2">
    <source>
        <dbReference type="ARBA" id="ARBA00004401"/>
    </source>
</evidence>
<keyword evidence="7" id="KW-0328">Glycosyltransferase</keyword>
<evidence type="ECO:0000256" key="7">
    <source>
        <dbReference type="ARBA" id="ARBA00022676"/>
    </source>
</evidence>
<comment type="catalytic activity">
    <reaction evidence="13">
        <text>Preferential cleavage: (Ac)2-L-Lys-D-Ala-|-D-Ala. Also transpeptidation of peptidyl-alanyl moieties that are N-acyl substituents of D-alanine.</text>
        <dbReference type="EC" id="3.4.16.4"/>
    </reaction>
</comment>
<keyword evidence="8" id="KW-0808">Transferase</keyword>
<dbReference type="Pfam" id="PF00912">
    <property type="entry name" value="Transgly"/>
    <property type="match status" value="1"/>
</dbReference>
<dbReference type="GO" id="GO:0006508">
    <property type="term" value="P:proteolysis"/>
    <property type="evidence" value="ECO:0007669"/>
    <property type="project" value="UniProtKB-KW"/>
</dbReference>
<evidence type="ECO:0000256" key="5">
    <source>
        <dbReference type="ARBA" id="ARBA00022645"/>
    </source>
</evidence>
<keyword evidence="17" id="KW-0472">Membrane</keyword>
<evidence type="ECO:0000256" key="16">
    <source>
        <dbReference type="SAM" id="MobiDB-lite"/>
    </source>
</evidence>
<evidence type="ECO:0000259" key="19">
    <source>
        <dbReference type="Pfam" id="PF00912"/>
    </source>
</evidence>
<comment type="function">
    <text evidence="1">Cell wall formation. Synthesis of cross-linked peptidoglycan from the lipid intermediates. The enzyme has a penicillin-insensitive transglycosylase N-terminal domain (formation of linear glycan strands) and a penicillin-sensitive transpeptidase C-terminal domain (cross-linking of the peptide subunits).</text>
</comment>
<evidence type="ECO:0000256" key="17">
    <source>
        <dbReference type="SAM" id="Phobius"/>
    </source>
</evidence>
<keyword evidence="12" id="KW-0511">Multifunctional enzyme</keyword>
<dbReference type="AlphaFoldDB" id="A0A923NF97"/>
<proteinExistence type="predicted"/>
<dbReference type="RefSeq" id="WP_249286565.1">
    <property type="nucleotide sequence ID" value="NZ_JACRWC010000049.1"/>
</dbReference>
<keyword evidence="17" id="KW-1133">Transmembrane helix</keyword>
<dbReference type="PANTHER" id="PTHR32282:SF33">
    <property type="entry name" value="PEPTIDOGLYCAN GLYCOSYLTRANSFERASE"/>
    <property type="match status" value="1"/>
</dbReference>
<evidence type="ECO:0000256" key="8">
    <source>
        <dbReference type="ARBA" id="ARBA00022679"/>
    </source>
</evidence>
<comment type="subcellular location">
    <subcellularLocation>
        <location evidence="2">Cell membrane</location>
        <topology evidence="2">Single-pass type II membrane protein</topology>
    </subcellularLocation>
</comment>
<feature type="domain" description="Penicillin-binding protein transpeptidase" evidence="18">
    <location>
        <begin position="679"/>
        <end position="974"/>
    </location>
</feature>
<evidence type="ECO:0000256" key="6">
    <source>
        <dbReference type="ARBA" id="ARBA00022670"/>
    </source>
</evidence>
<evidence type="ECO:0000313" key="20">
    <source>
        <dbReference type="EMBL" id="MBC5999090.1"/>
    </source>
</evidence>
<dbReference type="InterPro" id="IPR001460">
    <property type="entry name" value="PCN-bd_Tpept"/>
</dbReference>
<feature type="compositionally biased region" description="Polar residues" evidence="16">
    <location>
        <begin position="1011"/>
        <end position="1034"/>
    </location>
</feature>
<evidence type="ECO:0000256" key="14">
    <source>
        <dbReference type="ARBA" id="ARBA00044770"/>
    </source>
</evidence>
<feature type="compositionally biased region" description="Polar residues" evidence="16">
    <location>
        <begin position="99"/>
        <end position="132"/>
    </location>
</feature>
<feature type="compositionally biased region" description="Low complexity" evidence="16">
    <location>
        <begin position="1035"/>
        <end position="1049"/>
    </location>
</feature>
<keyword evidence="6" id="KW-0645">Protease</keyword>
<feature type="region of interest" description="Disordered" evidence="16">
    <location>
        <begin position="1011"/>
        <end position="1058"/>
    </location>
</feature>
<evidence type="ECO:0000256" key="13">
    <source>
        <dbReference type="ARBA" id="ARBA00034000"/>
    </source>
</evidence>
<reference evidence="20" key="1">
    <citation type="submission" date="2020-08" db="EMBL/GenBank/DDBJ databases">
        <authorList>
            <person name="Liu C."/>
            <person name="Sun Q."/>
        </authorList>
    </citation>
    <scope>NUCLEOTIDE SEQUENCE</scope>
    <source>
        <strain evidence="20">BX16</strain>
    </source>
</reference>
<evidence type="ECO:0000256" key="11">
    <source>
        <dbReference type="ARBA" id="ARBA00023251"/>
    </source>
</evidence>
<organism evidence="20 21">
    <name type="scientific">Lentihominibacter faecis</name>
    <dbReference type="NCBI Taxonomy" id="2764712"/>
    <lineage>
        <taxon>Bacteria</taxon>
        <taxon>Bacillati</taxon>
        <taxon>Bacillota</taxon>
        <taxon>Clostridia</taxon>
        <taxon>Peptostreptococcales</taxon>
        <taxon>Anaerovoracaceae</taxon>
        <taxon>Lentihominibacter</taxon>
    </lineage>
</organism>
<keyword evidence="10" id="KW-0735">Signal-anchor</keyword>
<evidence type="ECO:0000256" key="9">
    <source>
        <dbReference type="ARBA" id="ARBA00022801"/>
    </source>
</evidence>
<dbReference type="PANTHER" id="PTHR32282">
    <property type="entry name" value="BINDING PROTEIN TRANSPEPTIDASE, PUTATIVE-RELATED"/>
    <property type="match status" value="1"/>
</dbReference>
<dbReference type="EC" id="2.4.99.28" evidence="14"/>
<dbReference type="GO" id="GO:0008658">
    <property type="term" value="F:penicillin binding"/>
    <property type="evidence" value="ECO:0007669"/>
    <property type="project" value="InterPro"/>
</dbReference>